<organism evidence="11 12">
    <name type="scientific">Microdochium trichocladiopsis</name>
    <dbReference type="NCBI Taxonomy" id="1682393"/>
    <lineage>
        <taxon>Eukaryota</taxon>
        <taxon>Fungi</taxon>
        <taxon>Dikarya</taxon>
        <taxon>Ascomycota</taxon>
        <taxon>Pezizomycotina</taxon>
        <taxon>Sordariomycetes</taxon>
        <taxon>Xylariomycetidae</taxon>
        <taxon>Xylariales</taxon>
        <taxon>Microdochiaceae</taxon>
        <taxon>Microdochium</taxon>
    </lineage>
</organism>
<protein>
    <recommendedName>
        <fullName evidence="13">Fungal-specific transcription factor domain-domain-containing protein</fullName>
    </recommendedName>
</protein>
<feature type="compositionally biased region" description="Gly residues" evidence="8">
    <location>
        <begin position="921"/>
        <end position="931"/>
    </location>
</feature>
<evidence type="ECO:0000256" key="6">
    <source>
        <dbReference type="ARBA" id="ARBA00023242"/>
    </source>
</evidence>
<feature type="region of interest" description="Disordered" evidence="8">
    <location>
        <begin position="336"/>
        <end position="370"/>
    </location>
</feature>
<dbReference type="OrthoDB" id="40579at2759"/>
<dbReference type="GeneID" id="70192374"/>
<dbReference type="InterPro" id="IPR036236">
    <property type="entry name" value="Znf_C2H2_sf"/>
</dbReference>
<dbReference type="RefSeq" id="XP_046005562.1">
    <property type="nucleotide sequence ID" value="XM_046162828.1"/>
</dbReference>
<reference evidence="11" key="1">
    <citation type="journal article" date="2021" name="Nat. Commun.">
        <title>Genetic determinants of endophytism in the Arabidopsis root mycobiome.</title>
        <authorList>
            <person name="Mesny F."/>
            <person name="Miyauchi S."/>
            <person name="Thiergart T."/>
            <person name="Pickel B."/>
            <person name="Atanasova L."/>
            <person name="Karlsson M."/>
            <person name="Huettel B."/>
            <person name="Barry K.W."/>
            <person name="Haridas S."/>
            <person name="Chen C."/>
            <person name="Bauer D."/>
            <person name="Andreopoulos W."/>
            <person name="Pangilinan J."/>
            <person name="LaButti K."/>
            <person name="Riley R."/>
            <person name="Lipzen A."/>
            <person name="Clum A."/>
            <person name="Drula E."/>
            <person name="Henrissat B."/>
            <person name="Kohler A."/>
            <person name="Grigoriev I.V."/>
            <person name="Martin F.M."/>
            <person name="Hacquard S."/>
        </authorList>
    </citation>
    <scope>NUCLEOTIDE SEQUENCE</scope>
    <source>
        <strain evidence="11">MPI-CAGE-CH-0230</strain>
    </source>
</reference>
<evidence type="ECO:0000256" key="8">
    <source>
        <dbReference type="SAM" id="MobiDB-lite"/>
    </source>
</evidence>
<dbReference type="Proteomes" id="UP000756346">
    <property type="component" value="Unassembled WGS sequence"/>
</dbReference>
<gene>
    <name evidence="11" type="ORF">B0I36DRAFT_436521</name>
</gene>
<evidence type="ECO:0000259" key="10">
    <source>
        <dbReference type="PROSITE" id="PS50157"/>
    </source>
</evidence>
<dbReference type="SMART" id="SM00066">
    <property type="entry name" value="GAL4"/>
    <property type="match status" value="1"/>
</dbReference>
<feature type="compositionally biased region" description="Low complexity" evidence="8">
    <location>
        <begin position="671"/>
        <end position="682"/>
    </location>
</feature>
<dbReference type="PANTHER" id="PTHR47660:SF2">
    <property type="entry name" value="TRANSCRIPTION FACTOR WITH C2H2 AND ZN(2)-CYS(6) DNA BINDING DOMAIN (EUROFUNG)"/>
    <property type="match status" value="1"/>
</dbReference>
<dbReference type="Pfam" id="PF00096">
    <property type="entry name" value="zf-C2H2"/>
    <property type="match status" value="2"/>
</dbReference>
<dbReference type="Pfam" id="PF00172">
    <property type="entry name" value="Zn_clus"/>
    <property type="match status" value="1"/>
</dbReference>
<feature type="compositionally biased region" description="Low complexity" evidence="8">
    <location>
        <begin position="909"/>
        <end position="920"/>
    </location>
</feature>
<feature type="compositionally biased region" description="Low complexity" evidence="8">
    <location>
        <begin position="690"/>
        <end position="710"/>
    </location>
</feature>
<dbReference type="CDD" id="cd00067">
    <property type="entry name" value="GAL4"/>
    <property type="match status" value="1"/>
</dbReference>
<keyword evidence="4" id="KW-0805">Transcription regulation</keyword>
<evidence type="ECO:0000256" key="5">
    <source>
        <dbReference type="ARBA" id="ARBA00023163"/>
    </source>
</evidence>
<dbReference type="PROSITE" id="PS50048">
    <property type="entry name" value="ZN2_CY6_FUNGAL_2"/>
    <property type="match status" value="1"/>
</dbReference>
<dbReference type="InterPro" id="IPR001138">
    <property type="entry name" value="Zn2Cys6_DnaBD"/>
</dbReference>
<feature type="domain" description="C2H2-type" evidence="10">
    <location>
        <begin position="29"/>
        <end position="56"/>
    </location>
</feature>
<feature type="region of interest" description="Disordered" evidence="8">
    <location>
        <begin position="183"/>
        <end position="211"/>
    </location>
</feature>
<feature type="domain" description="Zn(2)-C6 fungal-type" evidence="9">
    <location>
        <begin position="106"/>
        <end position="135"/>
    </location>
</feature>
<comment type="caution">
    <text evidence="11">The sequence shown here is derived from an EMBL/GenBank/DDBJ whole genome shotgun (WGS) entry which is preliminary data.</text>
</comment>
<dbReference type="InterPro" id="IPR013087">
    <property type="entry name" value="Znf_C2H2_type"/>
</dbReference>
<keyword evidence="6" id="KW-0539">Nucleus</keyword>
<keyword evidence="1" id="KW-0479">Metal-binding</keyword>
<name>A0A9P9BIQ8_9PEZI</name>
<evidence type="ECO:0000256" key="2">
    <source>
        <dbReference type="ARBA" id="ARBA00022771"/>
    </source>
</evidence>
<keyword evidence="12" id="KW-1185">Reference proteome</keyword>
<feature type="region of interest" description="Disordered" evidence="8">
    <location>
        <begin position="909"/>
        <end position="956"/>
    </location>
</feature>
<sequence length="1070" mass="116542">MDPSLASDPSSIVAATDSAPAAPAPGPLFQCGTCKKKYKRVDHLARHVRSHTQSKPYPCRICSKSFGRADLLKRHVAAHDVQDRGDSLGAVNGRRASAGPGRVSTACKTCASCHLRCSEEKPCRRCVDRGLDCVWSIPPGLDDIDGVDQTQQQQHGGPRADSRSPRPQHADHEIEVDTMAAKTNMSPPLPGILPPHHDHQMGDGRGLLSATTPRHSIDAMHASNNSLDGLSWQQRLPPPPPPPPPAPAMAPPVLDQGPDMHNGGPYHHQDHPGEPGMGFMTTPYFSNGFFDISGASGTWTPMGAAGHMNMGASMDLDDIDLHFLNSYNTNLPFEIASDSGTNHTPQALPDNPPSASASADLGGGSQHASRIPSSNAFRNSYWKFQPNAHDHASAEEHNLSLPADKDGQTSTTAASKIAVSRRLTTKPLSLNARDKILTLVVDNCRPENLSRAVASFPSIELLDALIHYYVSSVVVRADSFIHLPSFNPNDKKAELLAAMAAAGAVLTSDPALIKLGSAIQECVRGAVPKHWERDNSTTRDLELSQAWMISLETAIWSGHSRKVEIAESFMQPLLTMLRRNARFRPSGYTEVRLWRDDEGATLEHKWRDWVAQESFKRLAFRMFQHDTDSSLALMINPLVSYAEVVVELPCSGELWSASNKDRWKTAFLPTQQQHQHQQQQQHTSPPNGLSAPASSAVANNNNNHSNTASSSSSALTIADCIDNPTWHLPTDVLTASMAYLSVVWRLAWEYLQLASLQKRSRPQRWNSYLLFSRHEELVKLLARFRLSLDDVPASVSHSHCMTVLMRAEHIALHIHAPFEDILRFAGMEGAEQSRLAYDAVVLEWMRSEGARKAVWHAGQILRCARTASRMRVQGPLAVIVFHASLVLWVYGMMYAESLGDGGGAGERVGGLNHNNNNSSSAGGGGGGGGSNGDLSMYGSTPASHHQHQQQQQHSQISEDLRLRPLVLVDDDESGAVQRFIQFDRGAPAIQKRVADFANSSNSSSGETAGPPTQRISLFEPDGVMEAIIDILSQNHPPKSKPPLVENLIQVLTELARSAPPSAARSEQSRG</sequence>
<dbReference type="Gene3D" id="4.10.240.10">
    <property type="entry name" value="Zn(2)-C6 fungal-type DNA-binding domain"/>
    <property type="match status" value="1"/>
</dbReference>
<dbReference type="Gene3D" id="3.30.160.60">
    <property type="entry name" value="Classic Zinc Finger"/>
    <property type="match status" value="2"/>
</dbReference>
<dbReference type="PROSITE" id="PS00028">
    <property type="entry name" value="ZINC_FINGER_C2H2_1"/>
    <property type="match status" value="2"/>
</dbReference>
<evidence type="ECO:0000313" key="12">
    <source>
        <dbReference type="Proteomes" id="UP000756346"/>
    </source>
</evidence>
<dbReference type="PANTHER" id="PTHR47660">
    <property type="entry name" value="TRANSCRIPTION FACTOR WITH C2H2 AND ZN(2)-CYS(6) DNA BINDING DOMAIN (EUROFUNG)-RELATED-RELATED"/>
    <property type="match status" value="1"/>
</dbReference>
<feature type="region of interest" description="Disordered" evidence="8">
    <location>
        <begin position="144"/>
        <end position="170"/>
    </location>
</feature>
<dbReference type="SUPFAM" id="SSF57667">
    <property type="entry name" value="beta-beta-alpha zinc fingers"/>
    <property type="match status" value="1"/>
</dbReference>
<evidence type="ECO:0000259" key="9">
    <source>
        <dbReference type="PROSITE" id="PS50048"/>
    </source>
</evidence>
<proteinExistence type="predicted"/>
<keyword evidence="3" id="KW-0862">Zinc</keyword>
<dbReference type="Pfam" id="PF04082">
    <property type="entry name" value="Fungal_trans"/>
    <property type="match status" value="1"/>
</dbReference>
<keyword evidence="5" id="KW-0804">Transcription</keyword>
<evidence type="ECO:0008006" key="13">
    <source>
        <dbReference type="Google" id="ProtNLM"/>
    </source>
</evidence>
<dbReference type="PROSITE" id="PS50157">
    <property type="entry name" value="ZINC_FINGER_C2H2_2"/>
    <property type="match status" value="2"/>
</dbReference>
<dbReference type="EMBL" id="JAGTJQ010000013">
    <property type="protein sequence ID" value="KAH7014595.1"/>
    <property type="molecule type" value="Genomic_DNA"/>
</dbReference>
<dbReference type="PROSITE" id="PS00463">
    <property type="entry name" value="ZN2_CY6_FUNGAL_1"/>
    <property type="match status" value="1"/>
</dbReference>
<evidence type="ECO:0000256" key="1">
    <source>
        <dbReference type="ARBA" id="ARBA00022723"/>
    </source>
</evidence>
<accession>A0A9P9BIQ8</accession>
<dbReference type="SUPFAM" id="SSF57701">
    <property type="entry name" value="Zn2/Cys6 DNA-binding domain"/>
    <property type="match status" value="1"/>
</dbReference>
<dbReference type="InterPro" id="IPR036864">
    <property type="entry name" value="Zn2-C6_fun-type_DNA-bd_sf"/>
</dbReference>
<dbReference type="GO" id="GO:0003677">
    <property type="term" value="F:DNA binding"/>
    <property type="evidence" value="ECO:0007669"/>
    <property type="project" value="InterPro"/>
</dbReference>
<dbReference type="InterPro" id="IPR007219">
    <property type="entry name" value="XnlR_reg_dom"/>
</dbReference>
<evidence type="ECO:0000313" key="11">
    <source>
        <dbReference type="EMBL" id="KAH7014595.1"/>
    </source>
</evidence>
<evidence type="ECO:0000256" key="3">
    <source>
        <dbReference type="ARBA" id="ARBA00022833"/>
    </source>
</evidence>
<dbReference type="GO" id="GO:0008270">
    <property type="term" value="F:zinc ion binding"/>
    <property type="evidence" value="ECO:0007669"/>
    <property type="project" value="UniProtKB-KW"/>
</dbReference>
<feature type="region of interest" description="Disordered" evidence="8">
    <location>
        <begin position="669"/>
        <end position="710"/>
    </location>
</feature>
<dbReference type="GO" id="GO:0006351">
    <property type="term" value="P:DNA-templated transcription"/>
    <property type="evidence" value="ECO:0007669"/>
    <property type="project" value="InterPro"/>
</dbReference>
<feature type="compositionally biased region" description="Basic and acidic residues" evidence="8">
    <location>
        <begin position="158"/>
        <end position="170"/>
    </location>
</feature>
<dbReference type="SMART" id="SM00355">
    <property type="entry name" value="ZnF_C2H2"/>
    <property type="match status" value="2"/>
</dbReference>
<evidence type="ECO:0000256" key="7">
    <source>
        <dbReference type="PROSITE-ProRule" id="PRU00042"/>
    </source>
</evidence>
<feature type="region of interest" description="Disordered" evidence="8">
    <location>
        <begin position="229"/>
        <end position="274"/>
    </location>
</feature>
<dbReference type="AlphaFoldDB" id="A0A9P9BIQ8"/>
<feature type="domain" description="C2H2-type" evidence="10">
    <location>
        <begin position="57"/>
        <end position="84"/>
    </location>
</feature>
<feature type="compositionally biased region" description="Pro residues" evidence="8">
    <location>
        <begin position="236"/>
        <end position="250"/>
    </location>
</feature>
<keyword evidence="2 7" id="KW-0863">Zinc-finger</keyword>
<evidence type="ECO:0000256" key="4">
    <source>
        <dbReference type="ARBA" id="ARBA00023015"/>
    </source>
</evidence>
<dbReference type="GO" id="GO:0000981">
    <property type="term" value="F:DNA-binding transcription factor activity, RNA polymerase II-specific"/>
    <property type="evidence" value="ECO:0007669"/>
    <property type="project" value="InterPro"/>
</dbReference>
<dbReference type="FunFam" id="3.30.160.60:FF:002343">
    <property type="entry name" value="Zinc finger protein 33A"/>
    <property type="match status" value="1"/>
</dbReference>